<dbReference type="AlphaFoldDB" id="A0A3D9BEL1"/>
<feature type="chain" id="PRO_5017557498" evidence="1">
    <location>
        <begin position="20"/>
        <end position="200"/>
    </location>
</feature>
<comment type="caution">
    <text evidence="2">The sequence shown here is derived from an EMBL/GenBank/DDBJ whole genome shotgun (WGS) entry which is preliminary data.</text>
</comment>
<reference evidence="2 3" key="1">
    <citation type="journal article" date="2004" name="Emerg. Infect. Dis.">
        <title>Amoebae-resisting bacteria isolated from human nasal swabs by amoebal coculture.</title>
        <authorList>
            <person name="Greub G."/>
            <person name="La Scola B."/>
            <person name="Raoult D."/>
        </authorList>
    </citation>
    <scope>NUCLEOTIDE SEQUENCE [LARGE SCALE GENOMIC DNA]</scope>
    <source>
        <strain evidence="2 3">CCUG 51329</strain>
    </source>
</reference>
<evidence type="ECO:0000313" key="2">
    <source>
        <dbReference type="EMBL" id="REC51837.1"/>
    </source>
</evidence>
<accession>A0A3D9BEL1</accession>
<keyword evidence="1" id="KW-0732">Signal</keyword>
<dbReference type="Proteomes" id="UP000256924">
    <property type="component" value="Unassembled WGS sequence"/>
</dbReference>
<dbReference type="EMBL" id="QNVU01000006">
    <property type="protein sequence ID" value="REC51837.1"/>
    <property type="molecule type" value="Genomic_DNA"/>
</dbReference>
<proteinExistence type="predicted"/>
<protein>
    <submittedName>
        <fullName evidence="2">Uncharacterized protein</fullName>
    </submittedName>
</protein>
<name>A0A3D9BEL1_9FLAO</name>
<organism evidence="2 3">
    <name type="scientific">Candidatus Chryseobacterium massiliense</name>
    <dbReference type="NCBI Taxonomy" id="204089"/>
    <lineage>
        <taxon>Bacteria</taxon>
        <taxon>Pseudomonadati</taxon>
        <taxon>Bacteroidota</taxon>
        <taxon>Flavobacteriia</taxon>
        <taxon>Flavobacteriales</taxon>
        <taxon>Weeksellaceae</taxon>
        <taxon>Chryseobacterium group</taxon>
        <taxon>Chryseobacterium</taxon>
    </lineage>
</organism>
<evidence type="ECO:0000313" key="3">
    <source>
        <dbReference type="Proteomes" id="UP000256924"/>
    </source>
</evidence>
<feature type="signal peptide" evidence="1">
    <location>
        <begin position="1"/>
        <end position="19"/>
    </location>
</feature>
<dbReference type="RefSeq" id="WP_116097055.1">
    <property type="nucleotide sequence ID" value="NZ_QNVU01000006.1"/>
</dbReference>
<keyword evidence="3" id="KW-1185">Reference proteome</keyword>
<evidence type="ECO:0000256" key="1">
    <source>
        <dbReference type="SAM" id="SignalP"/>
    </source>
</evidence>
<sequence>MYKQVIFILLNLFSLHTFSQIPVFDGNKAVGFLKEQTNYNCENCYYSDTVYIFNKKIVIKEPVLVESKNVPNMGFKDFFFSQYYKEIKKINKNNYVIKFNNDSDGNSNWLYISLIKNKIYIVKSLSYSNSVKKIELAKGDFNYISSTLVCKNNYNLEINKEFSFFDFFGLPKKEKICYHCPRDISVEECLKSSNKIFKWK</sequence>
<gene>
    <name evidence="2" type="ORF">DRF68_04520</name>
</gene>